<proteinExistence type="predicted"/>
<reference evidence="2 3" key="1">
    <citation type="submission" date="2023-11" db="EMBL/GenBank/DDBJ databases">
        <authorList>
            <person name="Val-Calvo J."/>
            <person name="Scortti M."/>
            <person name="Vazquez-Boland J."/>
        </authorList>
    </citation>
    <scope>NUCLEOTIDE SEQUENCE [LARGE SCALE GENOMIC DNA]</scope>
    <source>
        <strain evidence="2 3">PAM 2766</strain>
    </source>
</reference>
<keyword evidence="1" id="KW-1133">Transmembrane helix</keyword>
<evidence type="ECO:0000313" key="2">
    <source>
        <dbReference type="EMBL" id="MFM1722132.1"/>
    </source>
</evidence>
<accession>A0ABW9FA93</accession>
<feature type="transmembrane region" description="Helical" evidence="1">
    <location>
        <begin position="26"/>
        <end position="44"/>
    </location>
</feature>
<keyword evidence="1" id="KW-0812">Transmembrane</keyword>
<evidence type="ECO:0000313" key="3">
    <source>
        <dbReference type="Proteomes" id="UP001629745"/>
    </source>
</evidence>
<keyword evidence="3" id="KW-1185">Reference proteome</keyword>
<keyword evidence="1" id="KW-0472">Membrane</keyword>
<comment type="caution">
    <text evidence="2">The sequence shown here is derived from an EMBL/GenBank/DDBJ whole genome shotgun (WGS) entry which is preliminary data.</text>
</comment>
<protein>
    <submittedName>
        <fullName evidence="2">Uncharacterized protein</fullName>
    </submittedName>
</protein>
<sequence length="45" mass="4314">MAMVIVAAGVVPGLLTWWLSGTLADGLVVGGFAALGAAAAAVMLT</sequence>
<dbReference type="RefSeq" id="WP_420162714.1">
    <property type="nucleotide sequence ID" value="NZ_JBDLNV010000001.1"/>
</dbReference>
<name>A0ABW9FA93_9NOCA</name>
<gene>
    <name evidence="2" type="ORF">ABEU20_000680</name>
</gene>
<evidence type="ECO:0000256" key="1">
    <source>
        <dbReference type="SAM" id="Phobius"/>
    </source>
</evidence>
<dbReference type="EMBL" id="JBDLNV010000001">
    <property type="protein sequence ID" value="MFM1722132.1"/>
    <property type="molecule type" value="Genomic_DNA"/>
</dbReference>
<dbReference type="Proteomes" id="UP001629745">
    <property type="component" value="Unassembled WGS sequence"/>
</dbReference>
<organism evidence="2 3">
    <name type="scientific">Rhodococcus parequi</name>
    <dbReference type="NCBI Taxonomy" id="3137122"/>
    <lineage>
        <taxon>Bacteria</taxon>
        <taxon>Bacillati</taxon>
        <taxon>Actinomycetota</taxon>
        <taxon>Actinomycetes</taxon>
        <taxon>Mycobacteriales</taxon>
        <taxon>Nocardiaceae</taxon>
        <taxon>Rhodococcus</taxon>
    </lineage>
</organism>